<dbReference type="InterPro" id="IPR020802">
    <property type="entry name" value="TesA-like"/>
</dbReference>
<dbReference type="SMART" id="SM00824">
    <property type="entry name" value="PKS_TE"/>
    <property type="match status" value="1"/>
</dbReference>
<keyword evidence="1 3" id="KW-0378">Hydrolase</keyword>
<dbReference type="InterPro" id="IPR001031">
    <property type="entry name" value="Thioesterase"/>
</dbReference>
<organism evidence="3 4">
    <name type="scientific">Streptomyces poriferorum</name>
    <dbReference type="NCBI Taxonomy" id="2798799"/>
    <lineage>
        <taxon>Bacteria</taxon>
        <taxon>Bacillati</taxon>
        <taxon>Actinomycetota</taxon>
        <taxon>Actinomycetes</taxon>
        <taxon>Kitasatosporales</taxon>
        <taxon>Streptomycetaceae</taxon>
        <taxon>Streptomyces</taxon>
    </lineage>
</organism>
<protein>
    <submittedName>
        <fullName evidence="3">Alpha/beta fold hydrolase</fullName>
    </submittedName>
</protein>
<dbReference type="Proteomes" id="UP001235744">
    <property type="component" value="Chromosome"/>
</dbReference>
<dbReference type="Pfam" id="PF00975">
    <property type="entry name" value="Thioesterase"/>
    <property type="match status" value="1"/>
</dbReference>
<reference evidence="3 4" key="1">
    <citation type="submission" date="2023-03" db="EMBL/GenBank/DDBJ databases">
        <title>Isolation and description of six Streptomyces strains from soil environments, able to metabolize different microbial glucans.</title>
        <authorList>
            <person name="Widen T."/>
            <person name="Larsbrink J."/>
        </authorList>
    </citation>
    <scope>NUCLEOTIDE SEQUENCE [LARGE SCALE GENOMIC DNA]</scope>
    <source>
        <strain evidence="3 4">Alt2</strain>
    </source>
</reference>
<feature type="domain" description="Thioesterase TesA-like" evidence="2">
    <location>
        <begin position="21"/>
        <end position="245"/>
    </location>
</feature>
<keyword evidence="4" id="KW-1185">Reference proteome</keyword>
<dbReference type="EMBL" id="CP120988">
    <property type="protein sequence ID" value="WLQ60920.1"/>
    <property type="molecule type" value="Genomic_DNA"/>
</dbReference>
<sequence>MARLTWLRDWSHGEQVTLRVLCLPGAGTAAHTYRRWSQLLPADIGVVAVELPGHGSRLSEPPVLTVREILEPLAEEVAALADRPLVIFGHSMGAAVGAELARLLRRERGITPALLIAAAREAPRPARDRDYTKWLSEDGARAFLREMGGTPPELLGNEDYVALMLPPLRADLAVLAGPWPEDDRPLDCPVRVYLGDSDTGVRPEEAAGWRAESNGDFAVHTFDSGHFFVHDRTAEVLARLCADVTDTIGSPGPRGGPAQRVP</sequence>
<name>A0ABY9IZF3_9ACTN</name>
<proteinExistence type="predicted"/>
<gene>
    <name evidence="3" type="ORF">P8A19_38240</name>
</gene>
<dbReference type="GO" id="GO:0016787">
    <property type="term" value="F:hydrolase activity"/>
    <property type="evidence" value="ECO:0007669"/>
    <property type="project" value="UniProtKB-KW"/>
</dbReference>
<accession>A0ABY9IZF3</accession>
<evidence type="ECO:0000256" key="1">
    <source>
        <dbReference type="ARBA" id="ARBA00022801"/>
    </source>
</evidence>
<dbReference type="InterPro" id="IPR012223">
    <property type="entry name" value="TEII"/>
</dbReference>
<evidence type="ECO:0000313" key="4">
    <source>
        <dbReference type="Proteomes" id="UP001235744"/>
    </source>
</evidence>
<dbReference type="PANTHER" id="PTHR11487:SF0">
    <property type="entry name" value="S-ACYL FATTY ACID SYNTHASE THIOESTERASE, MEDIUM CHAIN"/>
    <property type="match status" value="1"/>
</dbReference>
<dbReference type="PANTHER" id="PTHR11487">
    <property type="entry name" value="THIOESTERASE"/>
    <property type="match status" value="1"/>
</dbReference>
<evidence type="ECO:0000259" key="2">
    <source>
        <dbReference type="SMART" id="SM00824"/>
    </source>
</evidence>
<dbReference type="RefSeq" id="WP_219570922.1">
    <property type="nucleotide sequence ID" value="NZ_CP120988.1"/>
</dbReference>
<evidence type="ECO:0000313" key="3">
    <source>
        <dbReference type="EMBL" id="WLQ60920.1"/>
    </source>
</evidence>